<keyword evidence="4" id="KW-1185">Reference proteome</keyword>
<comment type="caution">
    <text evidence="3">The sequence shown here is derived from an EMBL/GenBank/DDBJ whole genome shotgun (WGS) entry which is preliminary data.</text>
</comment>
<dbReference type="Proteomes" id="UP001597055">
    <property type="component" value="Unassembled WGS sequence"/>
</dbReference>
<feature type="domain" description="Coenzyme F420 hydrogenase/dehydrogenase beta subunit N-terminal" evidence="1">
    <location>
        <begin position="88"/>
        <end position="160"/>
    </location>
</feature>
<dbReference type="RefSeq" id="WP_204977851.1">
    <property type="nucleotide sequence ID" value="NZ_JBHTII010000001.1"/>
</dbReference>
<dbReference type="Gene3D" id="3.30.70.20">
    <property type="match status" value="1"/>
</dbReference>
<evidence type="ECO:0000259" key="1">
    <source>
        <dbReference type="Pfam" id="PF04422"/>
    </source>
</evidence>
<dbReference type="InterPro" id="IPR007516">
    <property type="entry name" value="Co_F420_Hydgase/DH_bsu_N"/>
</dbReference>
<evidence type="ECO:0000259" key="2">
    <source>
        <dbReference type="Pfam" id="PF04432"/>
    </source>
</evidence>
<dbReference type="Pfam" id="PF04422">
    <property type="entry name" value="FrhB_FdhB_N"/>
    <property type="match status" value="1"/>
</dbReference>
<protein>
    <submittedName>
        <fullName evidence="3">Coenzyme F420 hydrogenase/dehydrogenase, beta subunit C-terminal domain</fullName>
    </submittedName>
</protein>
<accession>A0ABW3AGX8</accession>
<evidence type="ECO:0000313" key="4">
    <source>
        <dbReference type="Proteomes" id="UP001597055"/>
    </source>
</evidence>
<reference evidence="4" key="1">
    <citation type="journal article" date="2019" name="Int. J. Syst. Evol. Microbiol.">
        <title>The Global Catalogue of Microorganisms (GCM) 10K type strain sequencing project: providing services to taxonomists for standard genome sequencing and annotation.</title>
        <authorList>
            <consortium name="The Broad Institute Genomics Platform"/>
            <consortium name="The Broad Institute Genome Sequencing Center for Infectious Disease"/>
            <person name="Wu L."/>
            <person name="Ma J."/>
        </authorList>
    </citation>
    <scope>NUCLEOTIDE SEQUENCE [LARGE SCALE GENOMIC DNA]</scope>
    <source>
        <strain evidence="4">CCUG 54523</strain>
    </source>
</reference>
<dbReference type="EMBL" id="JBHTII010000001">
    <property type="protein sequence ID" value="MFD0790152.1"/>
    <property type="molecule type" value="Genomic_DNA"/>
</dbReference>
<dbReference type="PANTHER" id="PTHR31332:SF0">
    <property type="entry name" value="7-HYDROXYMETHYL CHLOROPHYLL A REDUCTASE, CHLOROPLASTIC"/>
    <property type="match status" value="1"/>
</dbReference>
<organism evidence="3 4">
    <name type="scientific">Microbacterium insulae</name>
    <dbReference type="NCBI Taxonomy" id="483014"/>
    <lineage>
        <taxon>Bacteria</taxon>
        <taxon>Bacillati</taxon>
        <taxon>Actinomycetota</taxon>
        <taxon>Actinomycetes</taxon>
        <taxon>Micrococcales</taxon>
        <taxon>Microbacteriaceae</taxon>
        <taxon>Microbacterium</taxon>
    </lineage>
</organism>
<evidence type="ECO:0000313" key="3">
    <source>
        <dbReference type="EMBL" id="MFD0790152.1"/>
    </source>
</evidence>
<proteinExistence type="predicted"/>
<feature type="domain" description="Coenzyme F420 hydrogenase/dehydrogenase beta subunit C-terminal" evidence="2">
    <location>
        <begin position="172"/>
        <end position="332"/>
    </location>
</feature>
<dbReference type="Pfam" id="PF04432">
    <property type="entry name" value="FrhB_FdhB_C"/>
    <property type="match status" value="1"/>
</dbReference>
<dbReference type="InterPro" id="IPR007525">
    <property type="entry name" value="FrhB_FdhB_C"/>
</dbReference>
<name>A0ABW3AGX8_9MICO</name>
<dbReference type="InterPro" id="IPR045220">
    <property type="entry name" value="FRHB/FDHB/HCAR-like"/>
</dbReference>
<dbReference type="PANTHER" id="PTHR31332">
    <property type="entry name" value="7-HYDROXYMETHYL CHLOROPHYLL A REDUCTASE, CHLOROPLASTIC"/>
    <property type="match status" value="1"/>
</dbReference>
<sequence>MTALRRAVRDVLDRDACSGCGLCAQLDDGLRMELDSDGYARPVEAGPAREAPDAARTFARACPGVRVAAQHPAGADRHPLLGSYFAAWEAWATDPEIRLAGSSGGVLTALHVWLVSAGRAARVAGASADPAAPRRSIPVTITTRAEALAAAGSRYAPVAALTNPDAFVPGSAVTAKPCEIAALRAASDAPAGEKPLLLSFFCAGTPSQKATDTLLEGLGIGREVEVDALRYRGHGWPGRFAARAGSTEVSADYEESWGSTLGPTTQWRCKVCPDGVGESADVVAADSWATDERGYPQFAEGAGVSALIARTRRGLEVIEEAIAAGVIAVRPLAMEQLASAQPLQTARRRYLLARLWGSALGGRKPPRYPGFGLARLGLGHPRRFAQVLRGTFRRVRTARGRRR</sequence>
<gene>
    <name evidence="3" type="ORF">ACFQ0P_07060</name>
</gene>
<dbReference type="Pfam" id="PF13459">
    <property type="entry name" value="Fer4_15"/>
    <property type="match status" value="1"/>
</dbReference>